<proteinExistence type="predicted"/>
<evidence type="ECO:0000256" key="1">
    <source>
        <dbReference type="PROSITE-ProRule" id="PRU00182"/>
    </source>
</evidence>
<dbReference type="Gene3D" id="3.10.290.10">
    <property type="entry name" value="RNA-binding S4 domain"/>
    <property type="match status" value="1"/>
</dbReference>
<dbReference type="Proteomes" id="UP001611494">
    <property type="component" value="Unassembled WGS sequence"/>
</dbReference>
<evidence type="ECO:0000313" key="2">
    <source>
        <dbReference type="EMBL" id="MFI2228684.1"/>
    </source>
</evidence>
<accession>A0ABW7VQ08</accession>
<reference evidence="2 3" key="1">
    <citation type="submission" date="2024-10" db="EMBL/GenBank/DDBJ databases">
        <title>The Natural Products Discovery Center: Release of the First 8490 Sequenced Strains for Exploring Actinobacteria Biosynthetic Diversity.</title>
        <authorList>
            <person name="Kalkreuter E."/>
            <person name="Kautsar S.A."/>
            <person name="Yang D."/>
            <person name="Bader C.D."/>
            <person name="Teijaro C.N."/>
            <person name="Fluegel L."/>
            <person name="Davis C.M."/>
            <person name="Simpson J.R."/>
            <person name="Lauterbach L."/>
            <person name="Steele A.D."/>
            <person name="Gui C."/>
            <person name="Meng S."/>
            <person name="Li G."/>
            <person name="Viehrig K."/>
            <person name="Ye F."/>
            <person name="Su P."/>
            <person name="Kiefer A.F."/>
            <person name="Nichols A."/>
            <person name="Cepeda A.J."/>
            <person name="Yan W."/>
            <person name="Fan B."/>
            <person name="Jiang Y."/>
            <person name="Adhikari A."/>
            <person name="Zheng C.-J."/>
            <person name="Schuster L."/>
            <person name="Cowan T.M."/>
            <person name="Smanski M.J."/>
            <person name="Chevrette M.G."/>
            <person name="De Carvalho L.P.S."/>
            <person name="Shen B."/>
        </authorList>
    </citation>
    <scope>NUCLEOTIDE SEQUENCE [LARGE SCALE GENOMIC DNA]</scope>
    <source>
        <strain evidence="2 3">NPDC019377</strain>
    </source>
</reference>
<dbReference type="EMBL" id="JBIRYL010000001">
    <property type="protein sequence ID" value="MFI2228684.1"/>
    <property type="molecule type" value="Genomic_DNA"/>
</dbReference>
<organism evidence="2 3">
    <name type="scientific">Nocardia testacea</name>
    <dbReference type="NCBI Taxonomy" id="248551"/>
    <lineage>
        <taxon>Bacteria</taxon>
        <taxon>Bacillati</taxon>
        <taxon>Actinomycetota</taxon>
        <taxon>Actinomycetes</taxon>
        <taxon>Mycobacteriales</taxon>
        <taxon>Nocardiaceae</taxon>
        <taxon>Nocardia</taxon>
    </lineage>
</organism>
<comment type="caution">
    <text evidence="2">The sequence shown here is derived from an EMBL/GenBank/DDBJ whole genome shotgun (WGS) entry which is preliminary data.</text>
</comment>
<name>A0ABW7VQ08_9NOCA</name>
<dbReference type="CDD" id="cd00165">
    <property type="entry name" value="S4"/>
    <property type="match status" value="1"/>
</dbReference>
<dbReference type="SUPFAM" id="SSF55174">
    <property type="entry name" value="Alpha-L RNA-binding motif"/>
    <property type="match status" value="1"/>
</dbReference>
<keyword evidence="1" id="KW-0694">RNA-binding</keyword>
<evidence type="ECO:0008006" key="4">
    <source>
        <dbReference type="Google" id="ProtNLM"/>
    </source>
</evidence>
<dbReference type="PROSITE" id="PS50889">
    <property type="entry name" value="S4"/>
    <property type="match status" value="1"/>
</dbReference>
<dbReference type="InterPro" id="IPR036986">
    <property type="entry name" value="S4_RNA-bd_sf"/>
</dbReference>
<dbReference type="RefSeq" id="WP_397059029.1">
    <property type="nucleotide sequence ID" value="NZ_JBIRYL010000001.1"/>
</dbReference>
<evidence type="ECO:0000313" key="3">
    <source>
        <dbReference type="Proteomes" id="UP001611494"/>
    </source>
</evidence>
<protein>
    <recommendedName>
        <fullName evidence="4">RNA-binding S4 domain-containing protein</fullName>
    </recommendedName>
</protein>
<keyword evidence="3" id="KW-1185">Reference proteome</keyword>
<gene>
    <name evidence="2" type="ORF">ACH49Z_02385</name>
</gene>
<sequence length="65" mass="6901">MNNSPTTGSVYEALIAQNPQVGRSQAIALTMEGLVLVNGRPARHPDQYIRSGDEVTIDGLPALVP</sequence>